<feature type="non-terminal residue" evidence="1">
    <location>
        <position position="307"/>
    </location>
</feature>
<organism evidence="1">
    <name type="scientific">marine sediment metagenome</name>
    <dbReference type="NCBI Taxonomy" id="412755"/>
    <lineage>
        <taxon>unclassified sequences</taxon>
        <taxon>metagenomes</taxon>
        <taxon>ecological metagenomes</taxon>
    </lineage>
</organism>
<reference evidence="1" key="1">
    <citation type="journal article" date="2014" name="Front. Microbiol.">
        <title>High frequency of phylogenetically diverse reductive dehalogenase-homologous genes in deep subseafloor sedimentary metagenomes.</title>
        <authorList>
            <person name="Kawai M."/>
            <person name="Futagami T."/>
            <person name="Toyoda A."/>
            <person name="Takaki Y."/>
            <person name="Nishi S."/>
            <person name="Hori S."/>
            <person name="Arai W."/>
            <person name="Tsubouchi T."/>
            <person name="Morono Y."/>
            <person name="Uchiyama I."/>
            <person name="Ito T."/>
            <person name="Fujiyama A."/>
            <person name="Inagaki F."/>
            <person name="Takami H."/>
        </authorList>
    </citation>
    <scope>NUCLEOTIDE SEQUENCE</scope>
    <source>
        <strain evidence="1">Expedition CK06-06</strain>
    </source>
</reference>
<sequence>MSLVSTGHIKTIDDARRAIQKLASNKLGPNASPTLYGLTLTTPLTVPNGGTGLATLTNHGILLGSGTGAITPLAEATDGQIPIGDTDADPILATITGTVNQVNIANAAGSITLSTPQNTHTSATPTFARETLTDTCLIAGGANFLRVTGLQTDGVEMTGTLRGAYIDVSNGSTTATGTIRALELKARTEAPGDTGSNVTVLEGLSISVDSKAHNVTTMRAAEFILDGKTAGTITEAVGLRIANNLQINKADTSYGLQIYRDSFDYTADIQLSSGGLIGGSTGALQINTDNQVTINKTSATYPFLINS</sequence>
<name>X0YFF8_9ZZZZ</name>
<comment type="caution">
    <text evidence="1">The sequence shown here is derived from an EMBL/GenBank/DDBJ whole genome shotgun (WGS) entry which is preliminary data.</text>
</comment>
<accession>X0YFF8</accession>
<gene>
    <name evidence="1" type="ORF">S01H4_16393</name>
</gene>
<protein>
    <submittedName>
        <fullName evidence="1">Uncharacterized protein</fullName>
    </submittedName>
</protein>
<proteinExistence type="predicted"/>
<evidence type="ECO:0000313" key="1">
    <source>
        <dbReference type="EMBL" id="GAG54724.1"/>
    </source>
</evidence>
<dbReference type="EMBL" id="BART01007189">
    <property type="protein sequence ID" value="GAG54724.1"/>
    <property type="molecule type" value="Genomic_DNA"/>
</dbReference>
<dbReference type="AlphaFoldDB" id="X0YFF8"/>